<keyword evidence="3" id="KW-1185">Reference proteome</keyword>
<reference evidence="3" key="1">
    <citation type="journal article" date="2019" name="Int. J. Syst. Evol. Microbiol.">
        <title>The Global Catalogue of Microorganisms (GCM) 10K type strain sequencing project: providing services to taxonomists for standard genome sequencing and annotation.</title>
        <authorList>
            <consortium name="The Broad Institute Genomics Platform"/>
            <consortium name="The Broad Institute Genome Sequencing Center for Infectious Disease"/>
            <person name="Wu L."/>
            <person name="Ma J."/>
        </authorList>
    </citation>
    <scope>NUCLEOTIDE SEQUENCE [LARGE SCALE GENOMIC DNA]</scope>
    <source>
        <strain evidence="3">JCM 4586</strain>
    </source>
</reference>
<comment type="caution">
    <text evidence="2">The sequence shown here is derived from an EMBL/GenBank/DDBJ whole genome shotgun (WGS) entry which is preliminary data.</text>
</comment>
<feature type="region of interest" description="Disordered" evidence="1">
    <location>
        <begin position="135"/>
        <end position="157"/>
    </location>
</feature>
<accession>A0ABQ2ZDQ1</accession>
<organism evidence="2 3">
    <name type="scientific">Streptomyces hiroshimensis</name>
    <dbReference type="NCBI Taxonomy" id="66424"/>
    <lineage>
        <taxon>Bacteria</taxon>
        <taxon>Bacillati</taxon>
        <taxon>Actinomycetota</taxon>
        <taxon>Actinomycetes</taxon>
        <taxon>Kitasatosporales</taxon>
        <taxon>Streptomycetaceae</taxon>
        <taxon>Streptomyces</taxon>
    </lineage>
</organism>
<protein>
    <submittedName>
        <fullName evidence="2">Uncharacterized protein</fullName>
    </submittedName>
</protein>
<proteinExistence type="predicted"/>
<dbReference type="RefSeq" id="WP_190025672.1">
    <property type="nucleotide sequence ID" value="NZ_BMUT01000028.1"/>
</dbReference>
<dbReference type="EMBL" id="BMUT01000028">
    <property type="protein sequence ID" value="GGY12081.1"/>
    <property type="molecule type" value="Genomic_DNA"/>
</dbReference>
<dbReference type="Proteomes" id="UP000659223">
    <property type="component" value="Unassembled WGS sequence"/>
</dbReference>
<sequence>MIFLDEQLIGQWCSAPLELGAMETSELVFLADGRGWSRFEGISTELSISRFRWHCPAPGRLELHGTWWVSGRWAPHTGGFAAVEHSKPDDGLFRTGYRIADDVPSFSGTPVTALTVDDAIEFAVSFARGRRAVTSADDPSSTVVPYAPPARPGPPPR</sequence>
<name>A0ABQ2ZDQ1_9ACTN</name>
<feature type="compositionally biased region" description="Pro residues" evidence="1">
    <location>
        <begin position="146"/>
        <end position="157"/>
    </location>
</feature>
<evidence type="ECO:0000313" key="2">
    <source>
        <dbReference type="EMBL" id="GGY12081.1"/>
    </source>
</evidence>
<gene>
    <name evidence="2" type="ORF">GCM10010324_68510</name>
</gene>
<evidence type="ECO:0000256" key="1">
    <source>
        <dbReference type="SAM" id="MobiDB-lite"/>
    </source>
</evidence>
<evidence type="ECO:0000313" key="3">
    <source>
        <dbReference type="Proteomes" id="UP000659223"/>
    </source>
</evidence>